<keyword evidence="2" id="KW-1133">Transmembrane helix</keyword>
<evidence type="ECO:0000256" key="2">
    <source>
        <dbReference type="SAM" id="Phobius"/>
    </source>
</evidence>
<reference evidence="3" key="1">
    <citation type="submission" date="2022-09" db="EMBL/GenBank/DDBJ databases">
        <title>Eubacterium sp. LFL-14 isolated from human feces.</title>
        <authorList>
            <person name="Liu F."/>
        </authorList>
    </citation>
    <scope>NUCLEOTIDE SEQUENCE</scope>
    <source>
        <strain evidence="3">LFL-14</strain>
    </source>
</reference>
<dbReference type="Proteomes" id="UP001431199">
    <property type="component" value="Unassembled WGS sequence"/>
</dbReference>
<evidence type="ECO:0000313" key="4">
    <source>
        <dbReference type="Proteomes" id="UP001431199"/>
    </source>
</evidence>
<dbReference type="EMBL" id="JAODBU010000013">
    <property type="protein sequence ID" value="MCT7399880.1"/>
    <property type="molecule type" value="Genomic_DNA"/>
</dbReference>
<evidence type="ECO:0008006" key="5">
    <source>
        <dbReference type="Google" id="ProtNLM"/>
    </source>
</evidence>
<evidence type="ECO:0000256" key="1">
    <source>
        <dbReference type="SAM" id="MobiDB-lite"/>
    </source>
</evidence>
<gene>
    <name evidence="3" type="ORF">N5B56_12450</name>
</gene>
<dbReference type="RefSeq" id="WP_260979112.1">
    <property type="nucleotide sequence ID" value="NZ_JAODBU010000013.1"/>
</dbReference>
<keyword evidence="2" id="KW-0472">Membrane</keyword>
<keyword evidence="2" id="KW-0812">Transmembrane</keyword>
<feature type="transmembrane region" description="Helical" evidence="2">
    <location>
        <begin position="50"/>
        <end position="72"/>
    </location>
</feature>
<accession>A0ABT2M2Y1</accession>
<proteinExistence type="predicted"/>
<sequence length="394" mass="46013">MNRMDKKIFEMAKKEEINTPKSYEDRVQKILDELPESQVEERRKLKIRPAFAMAAVLVLIMSVTAGATINAISKRMNDMSNKEKQQMITDMDKSNADKDSYSRKLTDSERERMDKLREQYENEGRFPEGKVAVVDKEEDAKEGQITFVTTTRTYVIPEKEMTDEQILQIIDYGYKEDYSLRQERRGTEENYDGVVSDEQVAENEEKIKSSNGMSKEAAKELAAKYIKNIYDIDVSEYDVDVNANYDSSYEVHFQKDNSIIVNIDAVNKQLEYIHIDEYEVENNNEKADENLFTNYADTVKEIIINKANLAETDSKYHYEYTLTEDEKVQAGIMSYYFEKSNGKVVQIRVNCKEQKIIDVAIYTEKQYKTMSKTREKQYKELGLKRVSVEMNSDY</sequence>
<feature type="region of interest" description="Disordered" evidence="1">
    <location>
        <begin position="189"/>
        <end position="208"/>
    </location>
</feature>
<organism evidence="3 4">
    <name type="scientific">Eubacterium album</name>
    <dbReference type="NCBI Taxonomy" id="2978477"/>
    <lineage>
        <taxon>Bacteria</taxon>
        <taxon>Bacillati</taxon>
        <taxon>Bacillota</taxon>
        <taxon>Clostridia</taxon>
        <taxon>Eubacteriales</taxon>
        <taxon>Eubacteriaceae</taxon>
        <taxon>Eubacterium</taxon>
    </lineage>
</organism>
<comment type="caution">
    <text evidence="3">The sequence shown here is derived from an EMBL/GenBank/DDBJ whole genome shotgun (WGS) entry which is preliminary data.</text>
</comment>
<name>A0ABT2M2Y1_9FIRM</name>
<evidence type="ECO:0000313" key="3">
    <source>
        <dbReference type="EMBL" id="MCT7399880.1"/>
    </source>
</evidence>
<keyword evidence="4" id="KW-1185">Reference proteome</keyword>
<feature type="region of interest" description="Disordered" evidence="1">
    <location>
        <begin position="80"/>
        <end position="110"/>
    </location>
</feature>
<protein>
    <recommendedName>
        <fullName evidence="5">PepSY domain-containing protein</fullName>
    </recommendedName>
</protein>